<protein>
    <submittedName>
        <fullName evidence="1">Uncharacterized protein</fullName>
    </submittedName>
</protein>
<sequence>MAQMPSIRNIEKSLCLDGRHDMFPENQVFRQDQAFNPSTIAIEALGSARDLQVRISEQCCACCGRHVRVESQVASSFLPSSQGSATAFPTASPSSTTTPRRNLAICRYSFDKTLIIVRVP</sequence>
<accession>A0A7U2FB72</accession>
<organism evidence="1 2">
    <name type="scientific">Phaeosphaeria nodorum (strain SN15 / ATCC MYA-4574 / FGSC 10173)</name>
    <name type="common">Glume blotch fungus</name>
    <name type="synonym">Parastagonospora nodorum</name>
    <dbReference type="NCBI Taxonomy" id="321614"/>
    <lineage>
        <taxon>Eukaryota</taxon>
        <taxon>Fungi</taxon>
        <taxon>Dikarya</taxon>
        <taxon>Ascomycota</taxon>
        <taxon>Pezizomycotina</taxon>
        <taxon>Dothideomycetes</taxon>
        <taxon>Pleosporomycetidae</taxon>
        <taxon>Pleosporales</taxon>
        <taxon>Pleosporineae</taxon>
        <taxon>Phaeosphaeriaceae</taxon>
        <taxon>Parastagonospora</taxon>
    </lineage>
</organism>
<proteinExistence type="predicted"/>
<evidence type="ECO:0000313" key="2">
    <source>
        <dbReference type="Proteomes" id="UP000663193"/>
    </source>
</evidence>
<dbReference type="Proteomes" id="UP000663193">
    <property type="component" value="Chromosome 13"/>
</dbReference>
<dbReference type="VEuPathDB" id="FungiDB:JI435_440190"/>
<gene>
    <name evidence="1" type="ORF">JI435_440190</name>
</gene>
<dbReference type="AlphaFoldDB" id="A0A7U2FB72"/>
<evidence type="ECO:0000313" key="1">
    <source>
        <dbReference type="EMBL" id="QRD02072.1"/>
    </source>
</evidence>
<reference evidence="2" key="1">
    <citation type="journal article" date="2021" name="BMC Genomics">
        <title>Chromosome-level genome assembly and manually-curated proteome of model necrotroph Parastagonospora nodorum Sn15 reveals a genome-wide trove of candidate effector homologs, and redundancy of virulence-related functions within an accessory chromosome.</title>
        <authorList>
            <person name="Bertazzoni S."/>
            <person name="Jones D.A.B."/>
            <person name="Phan H.T."/>
            <person name="Tan K.-C."/>
            <person name="Hane J.K."/>
        </authorList>
    </citation>
    <scope>NUCLEOTIDE SEQUENCE [LARGE SCALE GENOMIC DNA]</scope>
    <source>
        <strain evidence="2">SN15 / ATCC MYA-4574 / FGSC 10173)</strain>
    </source>
</reference>
<name>A0A7U2FB72_PHANO</name>
<keyword evidence="2" id="KW-1185">Reference proteome</keyword>
<dbReference type="EMBL" id="CP069035">
    <property type="protein sequence ID" value="QRD02072.1"/>
    <property type="molecule type" value="Genomic_DNA"/>
</dbReference>